<dbReference type="Pfam" id="PF00521">
    <property type="entry name" value="DNA_topoisoIV"/>
    <property type="match status" value="1"/>
</dbReference>
<keyword evidence="8 11" id="KW-0413">Isomerase</keyword>
<keyword evidence="6" id="KW-0799">Topoisomerase</keyword>
<dbReference type="PANTHER" id="PTHR10169">
    <property type="entry name" value="DNA TOPOISOMERASE/GYRASE"/>
    <property type="match status" value="1"/>
</dbReference>
<dbReference type="AlphaFoldDB" id="A0A8H3LUL6"/>
<dbReference type="SUPFAM" id="SSF56719">
    <property type="entry name" value="Type II DNA topoisomerase"/>
    <property type="match status" value="1"/>
</dbReference>
<evidence type="ECO:0000256" key="2">
    <source>
        <dbReference type="ARBA" id="ARBA00001946"/>
    </source>
</evidence>
<protein>
    <recommendedName>
        <fullName evidence="3">DNA topoisomerase (ATP-hydrolyzing)</fullName>
        <ecNumber evidence="3">5.6.2.2</ecNumber>
    </recommendedName>
</protein>
<dbReference type="Gene3D" id="3.90.199.10">
    <property type="entry name" value="Topoisomerase II, domain 5"/>
    <property type="match status" value="1"/>
</dbReference>
<dbReference type="InterPro" id="IPR002205">
    <property type="entry name" value="Topo_IIA_dom_A"/>
</dbReference>
<dbReference type="Proteomes" id="UP000615446">
    <property type="component" value="Unassembled WGS sequence"/>
</dbReference>
<evidence type="ECO:0000313" key="11">
    <source>
        <dbReference type="EMBL" id="GES91573.1"/>
    </source>
</evidence>
<evidence type="ECO:0000256" key="9">
    <source>
        <dbReference type="PROSITE-ProRule" id="PRU01384"/>
    </source>
</evidence>
<comment type="caution">
    <text evidence="11">The sequence shown here is derived from an EMBL/GenBank/DDBJ whole genome shotgun (WGS) entry which is preliminary data.</text>
</comment>
<sequence>MRPSILKQKEFTVRILDDIKDSQSKELKKTDVGRVNYEVSPLRGKPLNAGEGTHNQIMNNTEIQHIKQILGLKQGKAYTSTGELHYELTSWLDNNGNELIWFSRADNERSIPNDLDGFQRKILYICIKNKYRNEIKVSPLAGAVLAEVAYHHDGYYHYIGSKFVGSNNINVLHGVGQFSTRSQGSKDATSARELALQFIN</sequence>
<evidence type="ECO:0000256" key="6">
    <source>
        <dbReference type="ARBA" id="ARBA00023029"/>
    </source>
</evidence>
<evidence type="ECO:0000256" key="4">
    <source>
        <dbReference type="ARBA" id="ARBA00022741"/>
    </source>
</evidence>
<dbReference type="InterPro" id="IPR050634">
    <property type="entry name" value="DNA_Topoisomerase_II"/>
</dbReference>
<dbReference type="InterPro" id="IPR013760">
    <property type="entry name" value="Topo_IIA-like_dom_sf"/>
</dbReference>
<dbReference type="InterPro" id="IPR013758">
    <property type="entry name" value="Topo_IIA_A/C_ab"/>
</dbReference>
<comment type="caution">
    <text evidence="9">Lacks conserved residue(s) required for the propagation of feature annotation.</text>
</comment>
<dbReference type="GO" id="GO:0003918">
    <property type="term" value="F:DNA topoisomerase type II (double strand cut, ATP-hydrolyzing) activity"/>
    <property type="evidence" value="ECO:0007669"/>
    <property type="project" value="UniProtKB-EC"/>
</dbReference>
<dbReference type="OrthoDB" id="276498at2759"/>
<dbReference type="GO" id="GO:0006265">
    <property type="term" value="P:DNA topological change"/>
    <property type="evidence" value="ECO:0007669"/>
    <property type="project" value="InterPro"/>
</dbReference>
<evidence type="ECO:0000259" key="10">
    <source>
        <dbReference type="PROSITE" id="PS52040"/>
    </source>
</evidence>
<feature type="domain" description="Topo IIA-type catalytic" evidence="10">
    <location>
        <begin position="108"/>
        <end position="200"/>
    </location>
</feature>
<dbReference type="GO" id="GO:0000819">
    <property type="term" value="P:sister chromatid segregation"/>
    <property type="evidence" value="ECO:0007669"/>
    <property type="project" value="TreeGrafter"/>
</dbReference>
<dbReference type="GO" id="GO:0003677">
    <property type="term" value="F:DNA binding"/>
    <property type="evidence" value="ECO:0007669"/>
    <property type="project" value="UniProtKB-UniRule"/>
</dbReference>
<keyword evidence="4" id="KW-0547">Nucleotide-binding</keyword>
<keyword evidence="7 9" id="KW-0238">DNA-binding</keyword>
<reference evidence="11" key="1">
    <citation type="submission" date="2019-10" db="EMBL/GenBank/DDBJ databases">
        <title>Conservation and host-specific expression of non-tandemly repeated heterogenous ribosome RNA gene in arbuscular mycorrhizal fungi.</title>
        <authorList>
            <person name="Maeda T."/>
            <person name="Kobayashi Y."/>
            <person name="Nakagawa T."/>
            <person name="Ezawa T."/>
            <person name="Yamaguchi K."/>
            <person name="Bino T."/>
            <person name="Nishimoto Y."/>
            <person name="Shigenobu S."/>
            <person name="Kawaguchi M."/>
        </authorList>
    </citation>
    <scope>NUCLEOTIDE SEQUENCE</scope>
    <source>
        <strain evidence="11">HR1</strain>
    </source>
</reference>
<proteinExistence type="predicted"/>
<comment type="catalytic activity">
    <reaction evidence="1">
        <text>ATP-dependent breakage, passage and rejoining of double-stranded DNA.</text>
        <dbReference type="EC" id="5.6.2.2"/>
    </reaction>
</comment>
<dbReference type="GO" id="GO:0005524">
    <property type="term" value="F:ATP binding"/>
    <property type="evidence" value="ECO:0007669"/>
    <property type="project" value="UniProtKB-KW"/>
</dbReference>
<evidence type="ECO:0000256" key="3">
    <source>
        <dbReference type="ARBA" id="ARBA00012895"/>
    </source>
</evidence>
<organism evidence="11 12">
    <name type="scientific">Rhizophagus clarus</name>
    <dbReference type="NCBI Taxonomy" id="94130"/>
    <lineage>
        <taxon>Eukaryota</taxon>
        <taxon>Fungi</taxon>
        <taxon>Fungi incertae sedis</taxon>
        <taxon>Mucoromycota</taxon>
        <taxon>Glomeromycotina</taxon>
        <taxon>Glomeromycetes</taxon>
        <taxon>Glomerales</taxon>
        <taxon>Glomeraceae</taxon>
        <taxon>Rhizophagus</taxon>
    </lineage>
</organism>
<dbReference type="GO" id="GO:0000712">
    <property type="term" value="P:resolution of meiotic recombination intermediates"/>
    <property type="evidence" value="ECO:0007669"/>
    <property type="project" value="TreeGrafter"/>
</dbReference>
<dbReference type="Gene3D" id="3.40.50.670">
    <property type="match status" value="1"/>
</dbReference>
<dbReference type="PROSITE" id="PS52040">
    <property type="entry name" value="TOPO_IIA"/>
    <property type="match status" value="1"/>
</dbReference>
<name>A0A8H3LUL6_9GLOM</name>
<dbReference type="GO" id="GO:0005634">
    <property type="term" value="C:nucleus"/>
    <property type="evidence" value="ECO:0007669"/>
    <property type="project" value="TreeGrafter"/>
</dbReference>
<dbReference type="InterPro" id="IPR013759">
    <property type="entry name" value="Topo_IIA_B_C"/>
</dbReference>
<evidence type="ECO:0000256" key="7">
    <source>
        <dbReference type="ARBA" id="ARBA00023125"/>
    </source>
</evidence>
<dbReference type="PANTHER" id="PTHR10169:SF38">
    <property type="entry name" value="DNA TOPOISOMERASE 2"/>
    <property type="match status" value="1"/>
</dbReference>
<evidence type="ECO:0000256" key="1">
    <source>
        <dbReference type="ARBA" id="ARBA00000185"/>
    </source>
</evidence>
<accession>A0A8H3LUL6</accession>
<dbReference type="EMBL" id="BLAL01000206">
    <property type="protein sequence ID" value="GES91573.1"/>
    <property type="molecule type" value="Genomic_DNA"/>
</dbReference>
<dbReference type="EC" id="5.6.2.2" evidence="3"/>
<gene>
    <name evidence="11" type="ORF">RCL2_001838000</name>
</gene>
<keyword evidence="5" id="KW-0067">ATP-binding</keyword>
<evidence type="ECO:0000256" key="5">
    <source>
        <dbReference type="ARBA" id="ARBA00022840"/>
    </source>
</evidence>
<evidence type="ECO:0000256" key="8">
    <source>
        <dbReference type="ARBA" id="ARBA00023235"/>
    </source>
</evidence>
<evidence type="ECO:0000313" key="12">
    <source>
        <dbReference type="Proteomes" id="UP000615446"/>
    </source>
</evidence>
<comment type="cofactor">
    <cofactor evidence="2">
        <name>Mg(2+)</name>
        <dbReference type="ChEBI" id="CHEBI:18420"/>
    </cofactor>
</comment>